<feature type="transmembrane region" description="Helical" evidence="8">
    <location>
        <begin position="21"/>
        <end position="43"/>
    </location>
</feature>
<dbReference type="EMBL" id="CP027569">
    <property type="protein sequence ID" value="AVO27080.1"/>
    <property type="molecule type" value="Genomic_DNA"/>
</dbReference>
<feature type="transmembrane region" description="Helical" evidence="8">
    <location>
        <begin position="194"/>
        <end position="214"/>
    </location>
</feature>
<dbReference type="InterPro" id="IPR017588">
    <property type="entry name" value="UacT-like"/>
</dbReference>
<dbReference type="PANTHER" id="PTHR42810">
    <property type="entry name" value="PURINE PERMEASE C1399.01C-RELATED"/>
    <property type="match status" value="1"/>
</dbReference>
<dbReference type="GO" id="GO:0005886">
    <property type="term" value="C:plasma membrane"/>
    <property type="evidence" value="ECO:0007669"/>
    <property type="project" value="UniProtKB-SubCell"/>
</dbReference>
<organism evidence="10 12">
    <name type="scientific">Megasphaera elsdenii</name>
    <dbReference type="NCBI Taxonomy" id="907"/>
    <lineage>
        <taxon>Bacteria</taxon>
        <taxon>Bacillati</taxon>
        <taxon>Bacillota</taxon>
        <taxon>Negativicutes</taxon>
        <taxon>Veillonellales</taxon>
        <taxon>Veillonellaceae</taxon>
        <taxon>Megasphaera</taxon>
    </lineage>
</organism>
<dbReference type="AlphaFoldDB" id="A0A1M6QMM6"/>
<dbReference type="EMBL" id="JABBJH010000006">
    <property type="protein sequence ID" value="NMK38953.1"/>
    <property type="molecule type" value="Genomic_DNA"/>
</dbReference>
<dbReference type="Pfam" id="PF00860">
    <property type="entry name" value="Xan_ur_permease"/>
    <property type="match status" value="1"/>
</dbReference>
<evidence type="ECO:0000256" key="3">
    <source>
        <dbReference type="ARBA" id="ARBA00022448"/>
    </source>
</evidence>
<feature type="transmembrane region" description="Helical" evidence="8">
    <location>
        <begin position="134"/>
        <end position="156"/>
    </location>
</feature>
<accession>A0A1M6QMM6</accession>
<sequence length="442" mass="46607">MNENLTKRIHPVDEMLPAGRLFAYGLQHVLAMYAGAVAVPIIIAQALHLSPAELVHLINADLFSCGIATLIQTLGFWKIGARIPMIQGVTFASVTPMILIGAEHGITAIYGAILVAGLFTFFIAPFFSRFIRFFPPVVTGTIITIIGITLLPVAVNWMGGGNPKAQDFASPMNLFLAFITLVIIIAIYRCGKGFLSNVSVLLGLIGGTIIAMILGQTNFSEVGNAAWIGLVTPFSFGFPTFDIGSILSMIVVMIVTMVETTGDCIAIGSIVGRPIGRSRLARCLRADGLSTFIGGILNSFPYTAFAQNVGLIAVTRVKSRFVVAASGIILIALGLFPKMAAVVASIPNSVLGGAGVAMFGMVIASGIRALSKVKFDGTYNLMIVAVSIGVSMITLTAPNFFHSFPSWANIVLHSGITLGSITAVVLNLILNGSAQKDDVNED</sequence>
<evidence type="ECO:0000256" key="2">
    <source>
        <dbReference type="ARBA" id="ARBA00008821"/>
    </source>
</evidence>
<evidence type="ECO:0000256" key="8">
    <source>
        <dbReference type="SAM" id="Phobius"/>
    </source>
</evidence>
<dbReference type="InterPro" id="IPR006042">
    <property type="entry name" value="Xan_ur_permease"/>
</dbReference>
<feature type="transmembrane region" description="Helical" evidence="8">
    <location>
        <begin position="350"/>
        <end position="367"/>
    </location>
</feature>
<proteinExistence type="inferred from homology"/>
<evidence type="ECO:0000256" key="4">
    <source>
        <dbReference type="ARBA" id="ARBA00022475"/>
    </source>
</evidence>
<feature type="transmembrane region" description="Helical" evidence="8">
    <location>
        <begin position="108"/>
        <end position="127"/>
    </location>
</feature>
<feature type="transmembrane region" description="Helical" evidence="8">
    <location>
        <begin position="84"/>
        <end position="102"/>
    </location>
</feature>
<dbReference type="Proteomes" id="UP000536773">
    <property type="component" value="Unassembled WGS sequence"/>
</dbReference>
<evidence type="ECO:0000256" key="7">
    <source>
        <dbReference type="ARBA" id="ARBA00023136"/>
    </source>
</evidence>
<name>A0A1M6QMM6_MEGEL</name>
<dbReference type="NCBIfam" id="TIGR00801">
    <property type="entry name" value="ncs2"/>
    <property type="match status" value="1"/>
</dbReference>
<evidence type="ECO:0000256" key="5">
    <source>
        <dbReference type="ARBA" id="ARBA00022692"/>
    </source>
</evidence>
<dbReference type="OrthoDB" id="9805749at2"/>
<evidence type="ECO:0000313" key="11">
    <source>
        <dbReference type="Proteomes" id="UP000238358"/>
    </source>
</evidence>
<dbReference type="NCBIfam" id="NF037981">
    <property type="entry name" value="NCS2_1"/>
    <property type="match status" value="1"/>
</dbReference>
<gene>
    <name evidence="9" type="ORF">C6Y28_05350</name>
    <name evidence="10" type="ORF">HG933_06110</name>
</gene>
<keyword evidence="3" id="KW-0813">Transport</keyword>
<keyword evidence="7 8" id="KW-0472">Membrane</keyword>
<keyword evidence="6 8" id="KW-1133">Transmembrane helix</keyword>
<dbReference type="PROSITE" id="PS01116">
    <property type="entry name" value="XANTH_URACIL_PERMASE"/>
    <property type="match status" value="1"/>
</dbReference>
<dbReference type="PANTHER" id="PTHR42810:SF4">
    <property type="entry name" value="URIC ACID TRANSPORTER UACT"/>
    <property type="match status" value="1"/>
</dbReference>
<feature type="transmembrane region" description="Helical" evidence="8">
    <location>
        <begin position="407"/>
        <end position="430"/>
    </location>
</feature>
<dbReference type="GeneID" id="97491526"/>
<evidence type="ECO:0000256" key="1">
    <source>
        <dbReference type="ARBA" id="ARBA00004651"/>
    </source>
</evidence>
<comment type="subcellular location">
    <subcellularLocation>
        <location evidence="1">Cell membrane</location>
        <topology evidence="1">Multi-pass membrane protein</topology>
    </subcellularLocation>
</comment>
<dbReference type="GO" id="GO:0042907">
    <property type="term" value="F:xanthine transmembrane transporter activity"/>
    <property type="evidence" value="ECO:0007669"/>
    <property type="project" value="TreeGrafter"/>
</dbReference>
<comment type="similarity">
    <text evidence="2">Belongs to the nucleobase:cation symporter-2 (NCS2) (TC 2.A.40) family.</text>
</comment>
<evidence type="ECO:0000313" key="12">
    <source>
        <dbReference type="Proteomes" id="UP000536773"/>
    </source>
</evidence>
<feature type="transmembrane region" description="Helical" evidence="8">
    <location>
        <begin position="379"/>
        <end position="401"/>
    </location>
</feature>
<dbReference type="Proteomes" id="UP000238358">
    <property type="component" value="Chromosome"/>
</dbReference>
<feature type="transmembrane region" description="Helical" evidence="8">
    <location>
        <begin position="168"/>
        <end position="187"/>
    </location>
</feature>
<dbReference type="InterPro" id="IPR006043">
    <property type="entry name" value="NCS2"/>
</dbReference>
<protein>
    <submittedName>
        <fullName evidence="10">Purine permease</fullName>
    </submittedName>
</protein>
<feature type="transmembrane region" description="Helical" evidence="8">
    <location>
        <begin position="55"/>
        <end position="77"/>
    </location>
</feature>
<feature type="transmembrane region" description="Helical" evidence="8">
    <location>
        <begin position="234"/>
        <end position="255"/>
    </location>
</feature>
<reference evidence="10 12" key="2">
    <citation type="submission" date="2020-04" db="EMBL/GenBank/DDBJ databases">
        <authorList>
            <person name="Hitch T.C.A."/>
            <person name="Wylensek D."/>
            <person name="Clavel T."/>
        </authorList>
    </citation>
    <scope>NUCLEOTIDE SEQUENCE [LARGE SCALE GENOMIC DNA]</scope>
    <source>
        <strain evidence="10 12">WCA-386-APC-2A</strain>
    </source>
</reference>
<dbReference type="NCBIfam" id="TIGR03173">
    <property type="entry name" value="pbuX"/>
    <property type="match status" value="1"/>
</dbReference>
<evidence type="ECO:0000313" key="9">
    <source>
        <dbReference type="EMBL" id="AVO27080.1"/>
    </source>
</evidence>
<feature type="transmembrane region" description="Helical" evidence="8">
    <location>
        <begin position="321"/>
        <end position="344"/>
    </location>
</feature>
<evidence type="ECO:0000256" key="6">
    <source>
        <dbReference type="ARBA" id="ARBA00022989"/>
    </source>
</evidence>
<keyword evidence="4" id="KW-1003">Cell membrane</keyword>
<dbReference type="RefSeq" id="WP_014015545.1">
    <property type="nucleotide sequence ID" value="NZ_CALDUZ010000006.1"/>
</dbReference>
<reference evidence="9 11" key="1">
    <citation type="journal article" date="2018" name="Genome Announc.">
        <title>Complete genomes of two Megasphaera elsdenii strains, NCIMB 702410 and ATCC 25940.</title>
        <authorList>
            <person name="Hatmaker E.A."/>
            <person name="O'Dell K."/>
            <person name="Riley L.A."/>
            <person name="Klingeman D.M."/>
            <person name="Guss A.M."/>
        </authorList>
    </citation>
    <scope>NUCLEOTIDE SEQUENCE [LARGE SCALE GENOMIC DNA]</scope>
    <source>
        <strain evidence="9 11">NCIMB702410</strain>
    </source>
</reference>
<keyword evidence="5 8" id="KW-0812">Transmembrane</keyword>
<evidence type="ECO:0000313" key="10">
    <source>
        <dbReference type="EMBL" id="NMK38953.1"/>
    </source>
</evidence>